<organism evidence="2 3">
    <name type="scientific">Prymnesium parvum</name>
    <name type="common">Toxic golden alga</name>
    <dbReference type="NCBI Taxonomy" id="97485"/>
    <lineage>
        <taxon>Eukaryota</taxon>
        <taxon>Haptista</taxon>
        <taxon>Haptophyta</taxon>
        <taxon>Prymnesiophyceae</taxon>
        <taxon>Prymnesiales</taxon>
        <taxon>Prymnesiaceae</taxon>
        <taxon>Prymnesium</taxon>
    </lineage>
</organism>
<evidence type="ECO:0000313" key="3">
    <source>
        <dbReference type="Proteomes" id="UP001515480"/>
    </source>
</evidence>
<evidence type="ECO:0000256" key="1">
    <source>
        <dbReference type="SAM" id="MobiDB-lite"/>
    </source>
</evidence>
<feature type="region of interest" description="Disordered" evidence="1">
    <location>
        <begin position="1618"/>
        <end position="1640"/>
    </location>
</feature>
<dbReference type="PANTHER" id="PTHR23185">
    <property type="entry name" value="PROTEIN VIRILIZER HOMOLOG"/>
    <property type="match status" value="1"/>
</dbReference>
<feature type="compositionally biased region" description="Basic and acidic residues" evidence="1">
    <location>
        <begin position="578"/>
        <end position="590"/>
    </location>
</feature>
<gene>
    <name evidence="2" type="ORF">AB1Y20_012251</name>
</gene>
<feature type="region of interest" description="Disordered" evidence="1">
    <location>
        <begin position="1074"/>
        <end position="1116"/>
    </location>
</feature>
<feature type="region of interest" description="Disordered" evidence="1">
    <location>
        <begin position="1416"/>
        <end position="1541"/>
    </location>
</feature>
<dbReference type="EMBL" id="JBGBPQ010000021">
    <property type="protein sequence ID" value="KAL1503783.1"/>
    <property type="molecule type" value="Genomic_DNA"/>
</dbReference>
<accession>A0AB34IRK9</accession>
<keyword evidence="3" id="KW-1185">Reference proteome</keyword>
<comment type="caution">
    <text evidence="2">The sequence shown here is derived from an EMBL/GenBank/DDBJ whole genome shotgun (WGS) entry which is preliminary data.</text>
</comment>
<feature type="compositionally biased region" description="Pro residues" evidence="1">
    <location>
        <begin position="1100"/>
        <end position="1109"/>
    </location>
</feature>
<name>A0AB34IRK9_PRYPA</name>
<evidence type="ECO:0008006" key="4">
    <source>
        <dbReference type="Google" id="ProtNLM"/>
    </source>
</evidence>
<protein>
    <recommendedName>
        <fullName evidence="4">Virilizer N-terminal domain-containing protein</fullName>
    </recommendedName>
</protein>
<proteinExistence type="predicted"/>
<dbReference type="InterPro" id="IPR026736">
    <property type="entry name" value="Virilizer"/>
</dbReference>
<feature type="region of interest" description="Disordered" evidence="1">
    <location>
        <begin position="571"/>
        <end position="590"/>
    </location>
</feature>
<feature type="compositionally biased region" description="Gly residues" evidence="1">
    <location>
        <begin position="1631"/>
        <end position="1640"/>
    </location>
</feature>
<feature type="compositionally biased region" description="Low complexity" evidence="1">
    <location>
        <begin position="1086"/>
        <end position="1099"/>
    </location>
</feature>
<dbReference type="Proteomes" id="UP001515480">
    <property type="component" value="Unassembled WGS sequence"/>
</dbReference>
<dbReference type="GO" id="GO:0003723">
    <property type="term" value="F:RNA binding"/>
    <property type="evidence" value="ECO:0007669"/>
    <property type="project" value="TreeGrafter"/>
</dbReference>
<feature type="compositionally biased region" description="Polar residues" evidence="1">
    <location>
        <begin position="1075"/>
        <end position="1085"/>
    </location>
</feature>
<evidence type="ECO:0000313" key="2">
    <source>
        <dbReference type="EMBL" id="KAL1503783.1"/>
    </source>
</evidence>
<dbReference type="GO" id="GO:0036396">
    <property type="term" value="C:RNA N6-methyladenosine methyltransferase complex"/>
    <property type="evidence" value="ECO:0007669"/>
    <property type="project" value="TreeGrafter"/>
</dbReference>
<reference evidence="2 3" key="1">
    <citation type="journal article" date="2024" name="Science">
        <title>Giant polyketide synthase enzymes in the biosynthesis of giant marine polyether toxins.</title>
        <authorList>
            <person name="Fallon T.R."/>
            <person name="Shende V.V."/>
            <person name="Wierzbicki I.H."/>
            <person name="Pendleton A.L."/>
            <person name="Watervoot N.F."/>
            <person name="Auber R.P."/>
            <person name="Gonzalez D.J."/>
            <person name="Wisecaver J.H."/>
            <person name="Moore B.S."/>
        </authorList>
    </citation>
    <scope>NUCLEOTIDE SEQUENCE [LARGE SCALE GENOMIC DNA]</scope>
    <source>
        <strain evidence="2 3">12B1</strain>
    </source>
</reference>
<sequence>MRLLFAGTLKPNSAPQSVHEIRFKQPVRLHYFRVLCDGERPHASLPFCGETPHLPLTIEMFGCEHGSEELCTSLLQEPFLRDEIAAPSTAQRVHHSVRCNYLVIRSDPVLFSLCLYGIEAGDSSPSGSTSRATASCEDLLSFRVLINALERRGSLLVMPERAACQLERAFPGAESECAQLRALATADSSLASSACVDVEAIEAAITALRGATNDQTRLEAIETLKPNLSPMLSLPEEVPQRVWCGVAESLVGVLRCAVEDHDAGLATTIAALDLLSAVARSTPSAMGLSASNLPQVCTQLALDRCSSTPVRRQLLELLIIILHHPTVMTCFLASPPNKGEGEMSMDQDELPPEQSSFRRLMQLFTSPVPVPLVAPLQQICRLVSAWEHATNLRRLAQQALQAEFNSLSHCDAVCEPVLRELREVNHAVLALAVPRHSAEGIACDLSVPLAERESESSCPPAAACSRSGCAHPAKLSALPTSCTCLNVHQVQLICGTGVWNTVVALLASPHVRQSTMLQPIAAGLQQLTHLMLQSFSSAFELLKEPLASTLGHLLSHVTPLTLTRTLSSQGSAASQGVKQEDSSREGDRAADGVDLVDPYANAKLEAPQPPVKLESTLSAGRELDTEGSWAAHLVLALRDSAHASQCLQRLLVGELDALHTLVCLDPAGCVDAVVVTLASDVGVGALAAVFHSALARSGQNGSEEAATTARYAAILLQRVLGSVRGVHVSWKYGKWLRHTIRSASVAESNDEQLQRLLSTLERLLQPALIARDHGVTCLARCVALLLLGRPPEGMLSSDVELDQSSLEVPSGSFNKGVAAKASWSQEERDRSGEKTRNSILKYTTTLVASLRLLRCAATRKEVALALHKEDCLAWLRALLEQGTTLLKSSSHTDARYGALQERSLLWLLEAAVGTTHAVLWDLASSELSEYHDSALFDALYRLAMVLPELPSAAASMTVRASRQEFGTASPSPRSGSVGEAAIALEKTLLCTLALFFESKWPSCLKHALELSLETPSSSLGAMLLLAQALPPPLPISLEQLSHSLLLMPATSGPLIFSSAPQIWSYKIPSDPRSAVTVQSGMSDGNTPESAPAAAVAATPEPTPGLPAEPSPSDLESTNQALLDALTARRTRWRALLLQASSELREFILALAGCSCQRIAHVLATLLVRVCDLLGVSNALPMIVLPLVELQGALGRCVTDEAAEQPGQAPGDPAIALSRVTLLLAALAAHPTGRACLLTIDPSLLLRATMPTLQPGTVKPACHRGGLLLLKYLCDSRILLPCLTQQPDRPSSPLLPSSALLGGVIQAVGQLSVSPSSGCVLQAKDLISRLRLELSSSTQPALRRLAEAMAEDGSVSACNTTSEGASLIEAEMDSLAGHRSPIWPRAWRAFQTDAELEALFESRESFGAGLVQTGLEYGLPTEPAPTSASSASAKRSRSSADVIDSIQGDAPPPVRGGRGRMREDPAPRGKPTTSRPASKHVDEYAGQGPPKRFQNSSRAPSKHVDEYQPAPVVRKIAPAAGGTSKSATPADGDGGDDGDCRRPLAGALSTMYCAPPATSGPCGSSGLQRMGAGDFCGSSIVTPPSQCFGSGGMPGMSQTNFGPMHMNLGMGGGVQQCSMGQRPGSMPPHGNTGTGGAHSCN</sequence>
<dbReference type="PANTHER" id="PTHR23185:SF0">
    <property type="entry name" value="PROTEIN VIRILIZER HOMOLOG"/>
    <property type="match status" value="1"/>
</dbReference>